<keyword evidence="4" id="KW-0808">Transferase</keyword>
<evidence type="ECO:0000313" key="8">
    <source>
        <dbReference type="Proteomes" id="UP000583556"/>
    </source>
</evidence>
<gene>
    <name evidence="7" type="ORF">HHL27_08630</name>
</gene>
<dbReference type="Gene3D" id="2.40.50.100">
    <property type="match status" value="1"/>
</dbReference>
<dbReference type="Pfam" id="PF02817">
    <property type="entry name" value="E3_binding"/>
    <property type="match status" value="2"/>
</dbReference>
<dbReference type="InterPro" id="IPR011053">
    <property type="entry name" value="Single_hybrid_motif"/>
</dbReference>
<dbReference type="SUPFAM" id="SSF51230">
    <property type="entry name" value="Single hybrid motif"/>
    <property type="match status" value="1"/>
</dbReference>
<comment type="similarity">
    <text evidence="2 4">Belongs to the 2-oxoacid dehydrogenase family.</text>
</comment>
<dbReference type="Gene3D" id="3.30.559.10">
    <property type="entry name" value="Chloramphenicol acetyltransferase-like domain"/>
    <property type="match status" value="1"/>
</dbReference>
<evidence type="ECO:0000259" key="5">
    <source>
        <dbReference type="PROSITE" id="PS50968"/>
    </source>
</evidence>
<sequence>MANIRPFCMPKWGIEMTEGTIAEWMVKEGEAFSKGQTLCLIETAKITNEVEAEYDAVLKRLLVPAGDDAHPVGALLAVFADADATDAEVDAFVEAFKPADTAVAAKAGAGAAAEAPAPAPAAPAASAPARQPIKIVTNRPISPEALKLAEAEGVDIEGIEGSGRNGRITYQDVAQALKPERGASYRGTALLPEEIRAIFASPLARRIAAQNGIDLSGLAGTGPRGRISKADVLALVKPKAPAGAPVFGAPFEPVDNRPQIQPFDKVRKVVAKRLTEAKQTIPHFYLRVSAAVDELIALRKTANMVLGVKASINDYLVKAVALALVRHPDVNVQVHGDSVHVFPHADVAIAVASPKGLVTPIVRQADRMHIAQIAAATRALIDKAQAGRLGYEDMDGGTFSVSNLGMFGIEQFDAIINPPQGAILAVGGVNKVAVELPNGDIGFESRIQFTMSVDHRAIDGAAGAQFLQTLKGLIEAPEGLFQ</sequence>
<dbReference type="AlphaFoldDB" id="A0A7Y0BNG5"/>
<dbReference type="PROSITE" id="PS51826">
    <property type="entry name" value="PSBD"/>
    <property type="match status" value="2"/>
</dbReference>
<dbReference type="Gene3D" id="4.10.320.10">
    <property type="entry name" value="E3-binding domain"/>
    <property type="match status" value="2"/>
</dbReference>
<dbReference type="InterPro" id="IPR045257">
    <property type="entry name" value="E2/Pdx1"/>
</dbReference>
<dbReference type="EMBL" id="JABBGM010000003">
    <property type="protein sequence ID" value="NML93731.1"/>
    <property type="molecule type" value="Genomic_DNA"/>
</dbReference>
<keyword evidence="8" id="KW-1185">Reference proteome</keyword>
<name>A0A7Y0BNG5_9SPHN</name>
<dbReference type="Proteomes" id="UP000583556">
    <property type="component" value="Unassembled WGS sequence"/>
</dbReference>
<dbReference type="GO" id="GO:0006086">
    <property type="term" value="P:pyruvate decarboxylation to acetyl-CoA"/>
    <property type="evidence" value="ECO:0007669"/>
    <property type="project" value="InterPro"/>
</dbReference>
<evidence type="ECO:0000256" key="2">
    <source>
        <dbReference type="ARBA" id="ARBA00007317"/>
    </source>
</evidence>
<protein>
    <recommendedName>
        <fullName evidence="4">Dihydrolipoamide acetyltransferase component of pyruvate dehydrogenase complex</fullName>
        <ecNumber evidence="4">2.3.1.-</ecNumber>
    </recommendedName>
</protein>
<dbReference type="InterPro" id="IPR000089">
    <property type="entry name" value="Biotin_lipoyl"/>
</dbReference>
<dbReference type="EC" id="2.3.1.-" evidence="4"/>
<accession>A0A7Y0BNG5</accession>
<keyword evidence="4" id="KW-0012">Acyltransferase</keyword>
<proteinExistence type="inferred from homology"/>
<dbReference type="GO" id="GO:0045254">
    <property type="term" value="C:pyruvate dehydrogenase complex"/>
    <property type="evidence" value="ECO:0007669"/>
    <property type="project" value="InterPro"/>
</dbReference>
<dbReference type="SUPFAM" id="SSF47005">
    <property type="entry name" value="Peripheral subunit-binding domain of 2-oxo acid dehydrogenase complex"/>
    <property type="match status" value="2"/>
</dbReference>
<feature type="domain" description="Peripheral subunit-binding (PSBD)" evidence="6">
    <location>
        <begin position="140"/>
        <end position="177"/>
    </location>
</feature>
<organism evidence="7 8">
    <name type="scientific">Novosphingobium olei</name>
    <dbReference type="NCBI Taxonomy" id="2728851"/>
    <lineage>
        <taxon>Bacteria</taxon>
        <taxon>Pseudomonadati</taxon>
        <taxon>Pseudomonadota</taxon>
        <taxon>Alphaproteobacteria</taxon>
        <taxon>Sphingomonadales</taxon>
        <taxon>Sphingomonadaceae</taxon>
        <taxon>Novosphingobium</taxon>
    </lineage>
</organism>
<dbReference type="GO" id="GO:0016746">
    <property type="term" value="F:acyltransferase activity"/>
    <property type="evidence" value="ECO:0007669"/>
    <property type="project" value="UniProtKB-KW"/>
</dbReference>
<dbReference type="RefSeq" id="WP_169492997.1">
    <property type="nucleotide sequence ID" value="NZ_JABBGM010000003.1"/>
</dbReference>
<reference evidence="7 8" key="1">
    <citation type="submission" date="2020-04" db="EMBL/GenBank/DDBJ databases">
        <title>Novosphingobium sp. TW-4 isolated from soil.</title>
        <authorList>
            <person name="Dahal R.H."/>
            <person name="Chaudhary D.K."/>
        </authorList>
    </citation>
    <scope>NUCLEOTIDE SEQUENCE [LARGE SCALE GENOMIC DNA]</scope>
    <source>
        <strain evidence="7 8">TW-4</strain>
    </source>
</reference>
<dbReference type="PANTHER" id="PTHR23151:SF90">
    <property type="entry name" value="DIHYDROLIPOYLLYSINE-RESIDUE ACETYLTRANSFERASE COMPONENT OF PYRUVATE DEHYDROGENASE COMPLEX, MITOCHONDRIAL-RELATED"/>
    <property type="match status" value="1"/>
</dbReference>
<comment type="cofactor">
    <cofactor evidence="1 4">
        <name>(R)-lipoate</name>
        <dbReference type="ChEBI" id="CHEBI:83088"/>
    </cofactor>
</comment>
<feature type="domain" description="Peripheral subunit-binding (PSBD)" evidence="6">
    <location>
        <begin position="199"/>
        <end position="236"/>
    </location>
</feature>
<dbReference type="PROSITE" id="PS50968">
    <property type="entry name" value="BIOTINYL_LIPOYL"/>
    <property type="match status" value="1"/>
</dbReference>
<dbReference type="InterPro" id="IPR023213">
    <property type="entry name" value="CAT-like_dom_sf"/>
</dbReference>
<dbReference type="InterPro" id="IPR001078">
    <property type="entry name" value="2-oxoacid_DH_actylTfrase"/>
</dbReference>
<dbReference type="Pfam" id="PF00364">
    <property type="entry name" value="Biotin_lipoyl"/>
    <property type="match status" value="1"/>
</dbReference>
<evidence type="ECO:0000256" key="1">
    <source>
        <dbReference type="ARBA" id="ARBA00001938"/>
    </source>
</evidence>
<dbReference type="CDD" id="cd06849">
    <property type="entry name" value="lipoyl_domain"/>
    <property type="match status" value="1"/>
</dbReference>
<evidence type="ECO:0000256" key="4">
    <source>
        <dbReference type="RuleBase" id="RU003423"/>
    </source>
</evidence>
<comment type="caution">
    <text evidence="7">The sequence shown here is derived from an EMBL/GenBank/DDBJ whole genome shotgun (WGS) entry which is preliminary data.</text>
</comment>
<evidence type="ECO:0000256" key="3">
    <source>
        <dbReference type="ARBA" id="ARBA00022823"/>
    </source>
</evidence>
<dbReference type="InterPro" id="IPR036625">
    <property type="entry name" value="E3-bd_dom_sf"/>
</dbReference>
<evidence type="ECO:0000259" key="6">
    <source>
        <dbReference type="PROSITE" id="PS51826"/>
    </source>
</evidence>
<keyword evidence="3 4" id="KW-0450">Lipoyl</keyword>
<evidence type="ECO:0000313" key="7">
    <source>
        <dbReference type="EMBL" id="NML93731.1"/>
    </source>
</evidence>
<dbReference type="SUPFAM" id="SSF52777">
    <property type="entry name" value="CoA-dependent acyltransferases"/>
    <property type="match status" value="1"/>
</dbReference>
<dbReference type="InterPro" id="IPR004167">
    <property type="entry name" value="PSBD"/>
</dbReference>
<dbReference type="PANTHER" id="PTHR23151">
    <property type="entry name" value="DIHYDROLIPOAMIDE ACETYL/SUCCINYL-TRANSFERASE-RELATED"/>
    <property type="match status" value="1"/>
</dbReference>
<feature type="domain" description="Lipoyl-binding" evidence="5">
    <location>
        <begin position="4"/>
        <end position="80"/>
    </location>
</feature>
<dbReference type="Pfam" id="PF00198">
    <property type="entry name" value="2-oxoacid_dh"/>
    <property type="match status" value="1"/>
</dbReference>